<keyword evidence="1" id="KW-0175">Coiled coil</keyword>
<evidence type="ECO:0000313" key="4">
    <source>
        <dbReference type="EMBL" id="KAG4413783.1"/>
    </source>
</evidence>
<evidence type="ECO:0000256" key="2">
    <source>
        <dbReference type="SAM" id="MobiDB-lite"/>
    </source>
</evidence>
<feature type="compositionally biased region" description="Polar residues" evidence="2">
    <location>
        <begin position="18"/>
        <end position="29"/>
    </location>
</feature>
<feature type="compositionally biased region" description="Basic residues" evidence="2">
    <location>
        <begin position="46"/>
        <end position="55"/>
    </location>
</feature>
<reference evidence="4" key="1">
    <citation type="submission" date="2021-02" db="EMBL/GenBank/DDBJ databases">
        <title>Genome sequence Cadophora malorum strain M34.</title>
        <authorList>
            <person name="Stefanovic E."/>
            <person name="Vu D."/>
            <person name="Scully C."/>
            <person name="Dijksterhuis J."/>
            <person name="Roader J."/>
            <person name="Houbraken J."/>
        </authorList>
    </citation>
    <scope>NUCLEOTIDE SEQUENCE</scope>
    <source>
        <strain evidence="4">M34</strain>
    </source>
</reference>
<dbReference type="OrthoDB" id="10570273at2759"/>
<keyword evidence="3" id="KW-1133">Transmembrane helix</keyword>
<keyword evidence="3" id="KW-0812">Transmembrane</keyword>
<name>A0A8H7T7J6_9HELO</name>
<dbReference type="AlphaFoldDB" id="A0A8H7T7J6"/>
<dbReference type="EMBL" id="JAFJYH010000296">
    <property type="protein sequence ID" value="KAG4413783.1"/>
    <property type="molecule type" value="Genomic_DNA"/>
</dbReference>
<proteinExistence type="predicted"/>
<sequence length="224" mass="25453">MRTLTTEKRAEMIRDLVSASQRTRADPSSSLPPKPVANDTDTKSQNTKKKKKTTKHANPSTTSQAVIPAKKRNFLTEANEICSLQLQLTKKTLEHDDLKKSFDTKIAKFQSKHQAELDAKKAEMEAKKAAHSGTRRQLALTEAALEKSAQLVVDLDALCQTLNKRMATRQEEKLKNINFELQERRKMVERELKRERKVTLFLLFVVAVAVGMMVWMYSSCSSVF</sequence>
<feature type="compositionally biased region" description="Basic and acidic residues" evidence="2">
    <location>
        <begin position="1"/>
        <end position="14"/>
    </location>
</feature>
<keyword evidence="5" id="KW-1185">Reference proteome</keyword>
<dbReference type="Proteomes" id="UP000664132">
    <property type="component" value="Unassembled WGS sequence"/>
</dbReference>
<comment type="caution">
    <text evidence="4">The sequence shown here is derived from an EMBL/GenBank/DDBJ whole genome shotgun (WGS) entry which is preliminary data.</text>
</comment>
<protein>
    <submittedName>
        <fullName evidence="4">Uncharacterized protein</fullName>
    </submittedName>
</protein>
<feature type="coiled-coil region" evidence="1">
    <location>
        <begin position="171"/>
        <end position="198"/>
    </location>
</feature>
<evidence type="ECO:0000256" key="1">
    <source>
        <dbReference type="SAM" id="Coils"/>
    </source>
</evidence>
<evidence type="ECO:0000256" key="3">
    <source>
        <dbReference type="SAM" id="Phobius"/>
    </source>
</evidence>
<organism evidence="4 5">
    <name type="scientific">Cadophora malorum</name>
    <dbReference type="NCBI Taxonomy" id="108018"/>
    <lineage>
        <taxon>Eukaryota</taxon>
        <taxon>Fungi</taxon>
        <taxon>Dikarya</taxon>
        <taxon>Ascomycota</taxon>
        <taxon>Pezizomycotina</taxon>
        <taxon>Leotiomycetes</taxon>
        <taxon>Helotiales</taxon>
        <taxon>Ploettnerulaceae</taxon>
        <taxon>Cadophora</taxon>
    </lineage>
</organism>
<feature type="transmembrane region" description="Helical" evidence="3">
    <location>
        <begin position="198"/>
        <end position="218"/>
    </location>
</feature>
<evidence type="ECO:0000313" key="5">
    <source>
        <dbReference type="Proteomes" id="UP000664132"/>
    </source>
</evidence>
<gene>
    <name evidence="4" type="ORF">IFR04_013094</name>
</gene>
<keyword evidence="3" id="KW-0472">Membrane</keyword>
<accession>A0A8H7T7J6</accession>
<feature type="region of interest" description="Disordered" evidence="2">
    <location>
        <begin position="1"/>
        <end position="64"/>
    </location>
</feature>